<sequence length="362" mass="40187">MIKLGYDRLFFIQIRHDYFEGPCTDISIVPTIACEKNLTNHALIFKQLPDGCAILFSKNEKDEIKQKISSLTSFRFVLNVRNSTVENFTNLPYPSAKLGKRIFYFSNLTNAGIIDSTTTLAKSTGNELGDKDYGWLVNTELTLPLGGNFTQVNLSQLIPGTGKKLIKFFPATGLQNLHIDLTKIDTLPDSPFSLKTGNYILDFTGASQKTEQIYIDNSAETTNAWGVIDIVKDSTIDYTVTTNYSLTGKANPWSYYLIDPANKVTITNNTLANLSTATTGLSGLAFSWIQEADIAPDTYEQRQYALLKQRNAGKRIFLLRSNRGMPKSAESTVSVKLTLDGIQRTLPNPIGSQFKSDSIQTL</sequence>
<accession>A0A2K8Z4T8</accession>
<gene>
    <name evidence="1" type="ORF">CWM47_25440</name>
</gene>
<dbReference type="KEGG" id="spir:CWM47_25440"/>
<dbReference type="EMBL" id="CP025096">
    <property type="protein sequence ID" value="AUD04893.1"/>
    <property type="molecule type" value="Genomic_DNA"/>
</dbReference>
<reference evidence="1 2" key="1">
    <citation type="submission" date="2017-11" db="EMBL/GenBank/DDBJ databases">
        <title>Taxonomic description and genome sequences of Spirosoma HA7 sp. nov., isolated from pollen microhabitat of Corylus avellana.</title>
        <authorList>
            <person name="Ambika Manirajan B."/>
            <person name="Suarez C."/>
            <person name="Ratering S."/>
            <person name="Geissler-Plaum R."/>
            <person name="Cardinale M."/>
            <person name="Sylvia S."/>
        </authorList>
    </citation>
    <scope>NUCLEOTIDE SEQUENCE [LARGE SCALE GENOMIC DNA]</scope>
    <source>
        <strain evidence="1 2">HA7</strain>
    </source>
</reference>
<organism evidence="1 2">
    <name type="scientific">Spirosoma pollinicola</name>
    <dbReference type="NCBI Taxonomy" id="2057025"/>
    <lineage>
        <taxon>Bacteria</taxon>
        <taxon>Pseudomonadati</taxon>
        <taxon>Bacteroidota</taxon>
        <taxon>Cytophagia</taxon>
        <taxon>Cytophagales</taxon>
        <taxon>Cytophagaceae</taxon>
        <taxon>Spirosoma</taxon>
    </lineage>
</organism>
<dbReference type="AlphaFoldDB" id="A0A2K8Z4T8"/>
<evidence type="ECO:0000313" key="2">
    <source>
        <dbReference type="Proteomes" id="UP000232883"/>
    </source>
</evidence>
<protein>
    <submittedName>
        <fullName evidence="1">Uncharacterized protein</fullName>
    </submittedName>
</protein>
<keyword evidence="2" id="KW-1185">Reference proteome</keyword>
<dbReference type="Proteomes" id="UP000232883">
    <property type="component" value="Chromosome"/>
</dbReference>
<evidence type="ECO:0000313" key="1">
    <source>
        <dbReference type="EMBL" id="AUD04893.1"/>
    </source>
</evidence>
<name>A0A2K8Z4T8_9BACT</name>
<proteinExistence type="predicted"/>